<dbReference type="PANTHER" id="PTHR43669">
    <property type="entry name" value="5-KETO-D-GLUCONATE 5-REDUCTASE"/>
    <property type="match status" value="1"/>
</dbReference>
<dbReference type="GO" id="GO:0004316">
    <property type="term" value="F:3-oxoacyl-[acyl-carrier-protein] reductase (NADPH) activity"/>
    <property type="evidence" value="ECO:0007669"/>
    <property type="project" value="UniProtKB-EC"/>
</dbReference>
<dbReference type="PANTHER" id="PTHR43669:SF3">
    <property type="entry name" value="ALCOHOL DEHYDROGENASE, PUTATIVE (AFU_ORTHOLOGUE AFUA_3G03445)-RELATED"/>
    <property type="match status" value="1"/>
</dbReference>
<dbReference type="SUPFAM" id="SSF51735">
    <property type="entry name" value="NAD(P)-binding Rossmann-fold domains"/>
    <property type="match status" value="1"/>
</dbReference>
<gene>
    <name evidence="4" type="ordered locus">FRAAL3113</name>
</gene>
<dbReference type="PRINTS" id="PR00081">
    <property type="entry name" value="GDHRDH"/>
</dbReference>
<evidence type="ECO:0000256" key="2">
    <source>
        <dbReference type="ARBA" id="ARBA00023002"/>
    </source>
</evidence>
<dbReference type="AlphaFoldDB" id="Q0RL48"/>
<dbReference type="Gene3D" id="3.40.50.720">
    <property type="entry name" value="NAD(P)-binding Rossmann-like Domain"/>
    <property type="match status" value="1"/>
</dbReference>
<feature type="region of interest" description="Disordered" evidence="3">
    <location>
        <begin position="1"/>
        <end position="27"/>
    </location>
</feature>
<dbReference type="STRING" id="326424.FRAAL3113"/>
<dbReference type="PROSITE" id="PS00061">
    <property type="entry name" value="ADH_SHORT"/>
    <property type="match status" value="1"/>
</dbReference>
<dbReference type="InterPro" id="IPR020904">
    <property type="entry name" value="Sc_DH/Rdtase_CS"/>
</dbReference>
<name>Q0RL48_FRAAA</name>
<evidence type="ECO:0000256" key="3">
    <source>
        <dbReference type="SAM" id="MobiDB-lite"/>
    </source>
</evidence>
<dbReference type="EC" id="1.1.1.100" evidence="4"/>
<dbReference type="eggNOG" id="COG1028">
    <property type="taxonomic scope" value="Bacteria"/>
</dbReference>
<dbReference type="InterPro" id="IPR002347">
    <property type="entry name" value="SDR_fam"/>
</dbReference>
<dbReference type="CDD" id="cd05233">
    <property type="entry name" value="SDR_c"/>
    <property type="match status" value="1"/>
</dbReference>
<keyword evidence="5" id="KW-1185">Reference proteome</keyword>
<reference evidence="4 5" key="1">
    <citation type="journal article" date="2007" name="Genome Res.">
        <title>Genome characteristics of facultatively symbiotic Frankia sp. strains reflect host range and host plant biogeography.</title>
        <authorList>
            <person name="Normand P."/>
            <person name="Lapierre P."/>
            <person name="Tisa L.S."/>
            <person name="Gogarten J.P."/>
            <person name="Alloisio N."/>
            <person name="Bagnarol E."/>
            <person name="Bassi C.A."/>
            <person name="Berry A.M."/>
            <person name="Bickhart D.M."/>
            <person name="Choisne N."/>
            <person name="Couloux A."/>
            <person name="Cournoyer B."/>
            <person name="Cruveiller S."/>
            <person name="Daubin V."/>
            <person name="Demange N."/>
            <person name="Francino M.P."/>
            <person name="Goltsman E."/>
            <person name="Huang Y."/>
            <person name="Kopp O.R."/>
            <person name="Labarre L."/>
            <person name="Lapidus A."/>
            <person name="Lavire C."/>
            <person name="Marechal J."/>
            <person name="Martinez M."/>
            <person name="Mastronunzio J.E."/>
            <person name="Mullin B.C."/>
            <person name="Niemann J."/>
            <person name="Pujic P."/>
            <person name="Rawnsley T."/>
            <person name="Rouy Z."/>
            <person name="Schenowitz C."/>
            <person name="Sellstedt A."/>
            <person name="Tavares F."/>
            <person name="Tomkins J.P."/>
            <person name="Vallenet D."/>
            <person name="Valverde C."/>
            <person name="Wall L.G."/>
            <person name="Wang Y."/>
            <person name="Medigue C."/>
            <person name="Benson D.R."/>
        </authorList>
    </citation>
    <scope>NUCLEOTIDE SEQUENCE [LARGE SCALE GENOMIC DNA]</scope>
    <source>
        <strain evidence="5">DSM 45986 / CECT 9034 / ACN14a</strain>
    </source>
</reference>
<dbReference type="FunFam" id="3.40.50.720:FF:000084">
    <property type="entry name" value="Short-chain dehydrogenase reductase"/>
    <property type="match status" value="1"/>
</dbReference>
<dbReference type="Pfam" id="PF13561">
    <property type="entry name" value="adh_short_C2"/>
    <property type="match status" value="1"/>
</dbReference>
<evidence type="ECO:0000313" key="4">
    <source>
        <dbReference type="EMBL" id="CAJ61757.1"/>
    </source>
</evidence>
<dbReference type="PRINTS" id="PR00080">
    <property type="entry name" value="SDRFAMILY"/>
</dbReference>
<evidence type="ECO:0000256" key="1">
    <source>
        <dbReference type="ARBA" id="ARBA00006484"/>
    </source>
</evidence>
<dbReference type="InterPro" id="IPR036291">
    <property type="entry name" value="NAD(P)-bd_dom_sf"/>
</dbReference>
<evidence type="ECO:0000313" key="5">
    <source>
        <dbReference type="Proteomes" id="UP000000657"/>
    </source>
</evidence>
<keyword evidence="2 4" id="KW-0560">Oxidoreductase</keyword>
<organism evidence="4 5">
    <name type="scientific">Frankia alni (strain DSM 45986 / CECT 9034 / ACN14a)</name>
    <dbReference type="NCBI Taxonomy" id="326424"/>
    <lineage>
        <taxon>Bacteria</taxon>
        <taxon>Bacillati</taxon>
        <taxon>Actinomycetota</taxon>
        <taxon>Actinomycetes</taxon>
        <taxon>Frankiales</taxon>
        <taxon>Frankiaceae</taxon>
        <taxon>Frankia</taxon>
    </lineage>
</organism>
<sequence length="283" mass="29026">MSEGSAMSIVRESGRRPSGGAVAADAPAGRNPFDLTGHVSVVTGGNGGIGLGIAGGLAAAGAHVCVWGTNPAKNAAAVERIAAAGGLATGHLCDVGDEDQVVAAMGEVAATFGRLDSCFVNAGVASQFHPLLETSLAEFREVTRVDLDGAFVTLREAARAMVRFGNGGSLVATASLAVLQGQARAYSYGASKAGLTAMIRAAAVELARHDIRANAILPGWTDSPMTHQGLHDERFTERVLPRMPVRRWGRPEDFAGIAVYLASPASAFHTGDSILLDGGYAAF</sequence>
<accession>Q0RL48</accession>
<dbReference type="EMBL" id="CT573213">
    <property type="protein sequence ID" value="CAJ61757.1"/>
    <property type="molecule type" value="Genomic_DNA"/>
</dbReference>
<comment type="similarity">
    <text evidence="1">Belongs to the short-chain dehydrogenases/reductases (SDR) family.</text>
</comment>
<dbReference type="HOGENOM" id="CLU_010194_1_1_11"/>
<dbReference type="KEGG" id="fal:FRAAL3113"/>
<protein>
    <submittedName>
        <fullName evidence="4">3-oxoacyl-[acyl-carrier protein] reductase</fullName>
        <ecNumber evidence="4">1.1.1.100</ecNumber>
    </submittedName>
</protein>
<proteinExistence type="inferred from homology"/>
<dbReference type="Proteomes" id="UP000000657">
    <property type="component" value="Chromosome"/>
</dbReference>